<comment type="function">
    <text evidence="5">Transcriptional regulator of the ttuABCDE tartrate utilization operon.</text>
</comment>
<proteinExistence type="inferred from homology"/>
<evidence type="ECO:0000256" key="6">
    <source>
        <dbReference type="ARBA" id="ARBA00067332"/>
    </source>
</evidence>
<dbReference type="Pfam" id="PF03466">
    <property type="entry name" value="LysR_substrate"/>
    <property type="match status" value="1"/>
</dbReference>
<reference evidence="9" key="1">
    <citation type="journal article" date="2020" name="mSystems">
        <title>Genome- and Community-Level Interaction Insights into Carbon Utilization and Element Cycling Functions of Hydrothermarchaeota in Hydrothermal Sediment.</title>
        <authorList>
            <person name="Zhou Z."/>
            <person name="Liu Y."/>
            <person name="Xu W."/>
            <person name="Pan J."/>
            <person name="Luo Z.H."/>
            <person name="Li M."/>
        </authorList>
    </citation>
    <scope>NUCLEOTIDE SEQUENCE [LARGE SCALE GENOMIC DNA]</scope>
    <source>
        <strain evidence="9">SpSt-243</strain>
    </source>
</reference>
<dbReference type="InterPro" id="IPR036390">
    <property type="entry name" value="WH_DNA-bd_sf"/>
</dbReference>
<dbReference type="InterPro" id="IPR036388">
    <property type="entry name" value="WH-like_DNA-bd_sf"/>
</dbReference>
<keyword evidence="2" id="KW-0805">Transcription regulation</keyword>
<dbReference type="SUPFAM" id="SSF46785">
    <property type="entry name" value="Winged helix' DNA-binding domain"/>
    <property type="match status" value="1"/>
</dbReference>
<evidence type="ECO:0000313" key="9">
    <source>
        <dbReference type="EMBL" id="HEB43852.1"/>
    </source>
</evidence>
<dbReference type="Gene3D" id="3.40.190.290">
    <property type="match status" value="1"/>
</dbReference>
<dbReference type="CDD" id="cd08422">
    <property type="entry name" value="PBP2_CrgA_like"/>
    <property type="match status" value="1"/>
</dbReference>
<dbReference type="FunFam" id="1.10.10.10:FF:000001">
    <property type="entry name" value="LysR family transcriptional regulator"/>
    <property type="match status" value="1"/>
</dbReference>
<evidence type="ECO:0000259" key="8">
    <source>
        <dbReference type="PROSITE" id="PS50931"/>
    </source>
</evidence>
<evidence type="ECO:0000256" key="2">
    <source>
        <dbReference type="ARBA" id="ARBA00023015"/>
    </source>
</evidence>
<dbReference type="GO" id="GO:0003700">
    <property type="term" value="F:DNA-binding transcription factor activity"/>
    <property type="evidence" value="ECO:0007669"/>
    <property type="project" value="InterPro"/>
</dbReference>
<dbReference type="GO" id="GO:0043565">
    <property type="term" value="F:sequence-specific DNA binding"/>
    <property type="evidence" value="ECO:0007669"/>
    <property type="project" value="TreeGrafter"/>
</dbReference>
<dbReference type="Pfam" id="PF00126">
    <property type="entry name" value="HTH_1"/>
    <property type="match status" value="1"/>
</dbReference>
<comment type="similarity">
    <text evidence="1">Belongs to the LysR transcriptional regulatory family.</text>
</comment>
<dbReference type="SUPFAM" id="SSF53850">
    <property type="entry name" value="Periplasmic binding protein-like II"/>
    <property type="match status" value="1"/>
</dbReference>
<gene>
    <name evidence="9" type="ORF">ENP70_09190</name>
</gene>
<dbReference type="PROSITE" id="PS50931">
    <property type="entry name" value="HTH_LYSR"/>
    <property type="match status" value="1"/>
</dbReference>
<evidence type="ECO:0000256" key="4">
    <source>
        <dbReference type="ARBA" id="ARBA00023163"/>
    </source>
</evidence>
<dbReference type="EMBL" id="DSKI01000474">
    <property type="protein sequence ID" value="HEB43852.1"/>
    <property type="molecule type" value="Genomic_DNA"/>
</dbReference>
<name>A0A7C1P8F3_9HYPH</name>
<protein>
    <recommendedName>
        <fullName evidence="6">HTH-type transcriptional regulator TtuA</fullName>
    </recommendedName>
    <alternativeName>
        <fullName evidence="7">Tartrate utilization transcriptional regulator</fullName>
    </alternativeName>
</protein>
<dbReference type="PANTHER" id="PTHR30537">
    <property type="entry name" value="HTH-TYPE TRANSCRIPTIONAL REGULATOR"/>
    <property type="match status" value="1"/>
</dbReference>
<dbReference type="Gene3D" id="1.10.10.10">
    <property type="entry name" value="Winged helix-like DNA-binding domain superfamily/Winged helix DNA-binding domain"/>
    <property type="match status" value="1"/>
</dbReference>
<comment type="caution">
    <text evidence="9">The sequence shown here is derived from an EMBL/GenBank/DDBJ whole genome shotgun (WGS) entry which is preliminary data.</text>
</comment>
<evidence type="ECO:0000256" key="7">
    <source>
        <dbReference type="ARBA" id="ARBA00083243"/>
    </source>
</evidence>
<sequence length="318" mass="35453">MLRDMSDTLAFVEVVQRGSFTAAAESLRTSKARVSKKVQELEQRLGVKLLHRTTRNIRLTEAGSVYFERCRDLAKLIGDAESAVEQVHGKPSGWLRVTAPHWLVTKSLAPLLAGFREAYPEVKLQLLLDHDVKNIVHEDIDVACRLWNGPMPDSNLAARRLAEIPTGLYASRQYLRKHGRPEHPSQLKDHACLVTQLFYGRPEHAWPLTRDSDVTNYPINPTVVSTDPDALLEFLVRGQGIQLTNPHLVHAAVASGEVVRILPEWSGPSATLHAVRAGGRVQPLKVRAFIDYLSEHLGEVLQVSDVSNSRLDRLSSDP</sequence>
<dbReference type="GO" id="GO:0006351">
    <property type="term" value="P:DNA-templated transcription"/>
    <property type="evidence" value="ECO:0007669"/>
    <property type="project" value="TreeGrafter"/>
</dbReference>
<dbReference type="PANTHER" id="PTHR30537:SF68">
    <property type="entry name" value="TRANSCRIPTIONAL REGULATOR-RELATED"/>
    <property type="match status" value="1"/>
</dbReference>
<dbReference type="InterPro" id="IPR058163">
    <property type="entry name" value="LysR-type_TF_proteobact-type"/>
</dbReference>
<organism evidence="9">
    <name type="scientific">Agrobacterium albertimagni</name>
    <dbReference type="NCBI Taxonomy" id="147266"/>
    <lineage>
        <taxon>Bacteria</taxon>
        <taxon>Pseudomonadati</taxon>
        <taxon>Pseudomonadota</taxon>
        <taxon>Alphaproteobacteria</taxon>
        <taxon>Hyphomicrobiales</taxon>
        <taxon>Rhizobiaceae</taxon>
        <taxon>Rhizobium/Agrobacterium group</taxon>
        <taxon>Agrobacterium</taxon>
    </lineage>
</organism>
<accession>A0A7C1P8F3</accession>
<dbReference type="PRINTS" id="PR00039">
    <property type="entry name" value="HTHLYSR"/>
</dbReference>
<dbReference type="InterPro" id="IPR000847">
    <property type="entry name" value="LysR_HTH_N"/>
</dbReference>
<evidence type="ECO:0000256" key="5">
    <source>
        <dbReference type="ARBA" id="ARBA00054626"/>
    </source>
</evidence>
<evidence type="ECO:0000256" key="1">
    <source>
        <dbReference type="ARBA" id="ARBA00009437"/>
    </source>
</evidence>
<dbReference type="AlphaFoldDB" id="A0A7C1P8F3"/>
<keyword evidence="3" id="KW-0238">DNA-binding</keyword>
<feature type="domain" description="HTH lysR-type" evidence="8">
    <location>
        <begin position="10"/>
        <end position="60"/>
    </location>
</feature>
<keyword evidence="4" id="KW-0804">Transcription</keyword>
<evidence type="ECO:0000256" key="3">
    <source>
        <dbReference type="ARBA" id="ARBA00023125"/>
    </source>
</evidence>
<dbReference type="InterPro" id="IPR005119">
    <property type="entry name" value="LysR_subst-bd"/>
</dbReference>